<dbReference type="PANTHER" id="PTHR24421:SF10">
    <property type="entry name" value="NITRATE_NITRITE SENSOR PROTEIN NARQ"/>
    <property type="match status" value="1"/>
</dbReference>
<dbReference type="GO" id="GO:0016020">
    <property type="term" value="C:membrane"/>
    <property type="evidence" value="ECO:0007669"/>
    <property type="project" value="InterPro"/>
</dbReference>
<evidence type="ECO:0000256" key="2">
    <source>
        <dbReference type="ARBA" id="ARBA00012438"/>
    </source>
</evidence>
<keyword evidence="9" id="KW-0472">Membrane</keyword>
<reference evidence="11 12" key="2">
    <citation type="journal article" date="2020" name="Microbiol. Resour. Announc.">
        <title>Antarctic desert soil bacteria exhibit high novel natural product potential, evaluated through long-read genome sequencing and comparative genomics.</title>
        <authorList>
            <person name="Benaud N."/>
            <person name="Edwards R.J."/>
            <person name="Amos T.G."/>
            <person name="D'Agostino P.M."/>
            <person name="Gutierrez-Chavez C."/>
            <person name="Montgomery K."/>
            <person name="Nicetic I."/>
            <person name="Ferrari B.C."/>
        </authorList>
    </citation>
    <scope>NUCLEOTIDE SEQUENCE [LARGE SCALE GENOMIC DNA]</scope>
    <source>
        <strain evidence="11 12">SPB151</strain>
    </source>
</reference>
<dbReference type="Pfam" id="PF02518">
    <property type="entry name" value="HATPase_c"/>
    <property type="match status" value="1"/>
</dbReference>
<evidence type="ECO:0000256" key="8">
    <source>
        <dbReference type="ARBA" id="ARBA00023012"/>
    </source>
</evidence>
<dbReference type="Gene3D" id="1.20.5.1930">
    <property type="match status" value="1"/>
</dbReference>
<evidence type="ECO:0000256" key="4">
    <source>
        <dbReference type="ARBA" id="ARBA00022679"/>
    </source>
</evidence>
<feature type="transmembrane region" description="Helical" evidence="9">
    <location>
        <begin position="280"/>
        <end position="301"/>
    </location>
</feature>
<keyword evidence="9" id="KW-1133">Transmembrane helix</keyword>
<dbReference type="InterPro" id="IPR011712">
    <property type="entry name" value="Sig_transdc_His_kin_sub3_dim/P"/>
</dbReference>
<dbReference type="AlphaFoldDB" id="A0A7G6X000"/>
<feature type="transmembrane region" description="Helical" evidence="9">
    <location>
        <begin position="212"/>
        <end position="231"/>
    </location>
</feature>
<feature type="transmembrane region" description="Helical" evidence="9">
    <location>
        <begin position="63"/>
        <end position="94"/>
    </location>
</feature>
<dbReference type="Proteomes" id="UP000515563">
    <property type="component" value="Chromosome"/>
</dbReference>
<keyword evidence="8" id="KW-0902">Two-component regulatory system</keyword>
<keyword evidence="9" id="KW-0812">Transmembrane</keyword>
<dbReference type="PROSITE" id="PS50109">
    <property type="entry name" value="HIS_KIN"/>
    <property type="match status" value="1"/>
</dbReference>
<keyword evidence="12" id="KW-1185">Reference proteome</keyword>
<keyword evidence="6 11" id="KW-0418">Kinase</keyword>
<accession>A0A7G6X000</accession>
<dbReference type="InterPro" id="IPR036890">
    <property type="entry name" value="HATPase_C_sf"/>
</dbReference>
<feature type="domain" description="Histidine kinase" evidence="10">
    <location>
        <begin position="537"/>
        <end position="623"/>
    </location>
</feature>
<sequence length="624" mass="67395">MSTLRTALTGRSADLVLAVIGLAVTQFRIVQIAESWQHARLALPVFVALAPALIAVRRVDPVLAAVGLAAGSIGSLLLGQLSWVLLAGCALALWSLPTRCRLGTAVATTLAVAGLTVVAASKWVSLLNWAYPSIYSRFTDKDGVVETTSGLTQHRYDQIQAMPWRWWLAALLLLIGLAAVAYWRRGAVPPTLRTAGERLDDLRVFLLDKDRVWALDTVLAFVAASVVLLEIRHDQVVGNWWSAPKWMPCAVAATALTLVLRRRRPVVPVALLMAGAMVAYWQMFECWTVLGALAIALYSLATGRALRFSLPVATVVLAAAPAIATVIRYPQMVLIFPALKRQYLTSGDMHDPPDNRLHNTIYEEMVDRQWPITLSLILVLAVFVGVLARLNRRNRSAAAREAELEQRAVEQDAAQVVLTERSHIARDLHDVVAHAVNLMVIQAETGPDLLKRGDADALAGFQRIGDAGRRALGELDRMLSALRDAAGVPDPALSPQPGLDDLGPLAKSLSDQGLPVEFELRGSTDGVPDGIQLTAYRLVQEALTNVAKHAKADGAKILIERGETGVAVQVVDDGQGFDPATRPDGRHGLTGMQERVRIHNGTLSIRSSPGDGATVSAWLPVATR</sequence>
<name>A0A7G6X000_9ACTN</name>
<dbReference type="EMBL" id="CP043661">
    <property type="protein sequence ID" value="QNE19565.1"/>
    <property type="molecule type" value="Genomic_DNA"/>
</dbReference>
<evidence type="ECO:0000259" key="10">
    <source>
        <dbReference type="PROSITE" id="PS50109"/>
    </source>
</evidence>
<keyword evidence="7" id="KW-0067">ATP-binding</keyword>
<evidence type="ECO:0000256" key="5">
    <source>
        <dbReference type="ARBA" id="ARBA00022741"/>
    </source>
</evidence>
<feature type="transmembrane region" description="Helical" evidence="9">
    <location>
        <begin position="243"/>
        <end position="260"/>
    </location>
</feature>
<proteinExistence type="predicted"/>
<feature type="transmembrane region" description="Helical" evidence="9">
    <location>
        <begin position="370"/>
        <end position="390"/>
    </location>
</feature>
<dbReference type="CDD" id="cd16917">
    <property type="entry name" value="HATPase_UhpB-NarQ-NarX-like"/>
    <property type="match status" value="1"/>
</dbReference>
<gene>
    <name evidence="11" type="ORF">F1D05_18625</name>
</gene>
<feature type="transmembrane region" description="Helical" evidence="9">
    <location>
        <begin position="106"/>
        <end position="131"/>
    </location>
</feature>
<comment type="catalytic activity">
    <reaction evidence="1">
        <text>ATP + protein L-histidine = ADP + protein N-phospho-L-histidine.</text>
        <dbReference type="EC" id="2.7.13.3"/>
    </reaction>
</comment>
<dbReference type="InterPro" id="IPR005467">
    <property type="entry name" value="His_kinase_dom"/>
</dbReference>
<evidence type="ECO:0000313" key="11">
    <source>
        <dbReference type="EMBL" id="QNE19565.1"/>
    </source>
</evidence>
<dbReference type="Gene3D" id="3.30.565.10">
    <property type="entry name" value="Histidine kinase-like ATPase, C-terminal domain"/>
    <property type="match status" value="1"/>
</dbReference>
<dbReference type="GO" id="GO:0005524">
    <property type="term" value="F:ATP binding"/>
    <property type="evidence" value="ECO:0007669"/>
    <property type="project" value="UniProtKB-KW"/>
</dbReference>
<dbReference type="KEGG" id="kqi:F1D05_18625"/>
<reference evidence="12" key="1">
    <citation type="submission" date="2019-09" db="EMBL/GenBank/DDBJ databases">
        <title>Antimicrobial potential of Antarctic Bacteria.</title>
        <authorList>
            <person name="Benaud N."/>
            <person name="Edwards R.J."/>
            <person name="Ferrari B.C."/>
        </authorList>
    </citation>
    <scope>NUCLEOTIDE SEQUENCE [LARGE SCALE GENOMIC DNA]</scope>
    <source>
        <strain evidence="12">SPB151</strain>
    </source>
</reference>
<protein>
    <recommendedName>
        <fullName evidence="2">histidine kinase</fullName>
        <ecNumber evidence="2">2.7.13.3</ecNumber>
    </recommendedName>
</protein>
<evidence type="ECO:0000256" key="1">
    <source>
        <dbReference type="ARBA" id="ARBA00000085"/>
    </source>
</evidence>
<dbReference type="SUPFAM" id="SSF55874">
    <property type="entry name" value="ATPase domain of HSP90 chaperone/DNA topoisomerase II/histidine kinase"/>
    <property type="match status" value="1"/>
</dbReference>
<evidence type="ECO:0000256" key="3">
    <source>
        <dbReference type="ARBA" id="ARBA00022553"/>
    </source>
</evidence>
<evidence type="ECO:0000256" key="9">
    <source>
        <dbReference type="SAM" id="Phobius"/>
    </source>
</evidence>
<feature type="transmembrane region" description="Helical" evidence="9">
    <location>
        <begin position="12"/>
        <end position="33"/>
    </location>
</feature>
<evidence type="ECO:0000313" key="12">
    <source>
        <dbReference type="Proteomes" id="UP000515563"/>
    </source>
</evidence>
<evidence type="ECO:0000256" key="7">
    <source>
        <dbReference type="ARBA" id="ARBA00022840"/>
    </source>
</evidence>
<keyword evidence="3" id="KW-0597">Phosphoprotein</keyword>
<keyword evidence="4" id="KW-0808">Transferase</keyword>
<dbReference type="InterPro" id="IPR003594">
    <property type="entry name" value="HATPase_dom"/>
</dbReference>
<feature type="transmembrane region" description="Helical" evidence="9">
    <location>
        <begin position="39"/>
        <end position="56"/>
    </location>
</feature>
<dbReference type="EC" id="2.7.13.3" evidence="2"/>
<dbReference type="InterPro" id="IPR050482">
    <property type="entry name" value="Sensor_HK_TwoCompSys"/>
</dbReference>
<dbReference type="RefSeq" id="WP_185448843.1">
    <property type="nucleotide sequence ID" value="NZ_CP043661.1"/>
</dbReference>
<feature type="transmembrane region" description="Helical" evidence="9">
    <location>
        <begin position="308"/>
        <end position="329"/>
    </location>
</feature>
<evidence type="ECO:0000256" key="6">
    <source>
        <dbReference type="ARBA" id="ARBA00022777"/>
    </source>
</evidence>
<organism evidence="11 12">
    <name type="scientific">Kribbella qitaiheensis</name>
    <dbReference type="NCBI Taxonomy" id="1544730"/>
    <lineage>
        <taxon>Bacteria</taxon>
        <taxon>Bacillati</taxon>
        <taxon>Actinomycetota</taxon>
        <taxon>Actinomycetes</taxon>
        <taxon>Propionibacteriales</taxon>
        <taxon>Kribbellaceae</taxon>
        <taxon>Kribbella</taxon>
    </lineage>
</organism>
<keyword evidence="5" id="KW-0547">Nucleotide-binding</keyword>
<dbReference type="GO" id="GO:0046983">
    <property type="term" value="F:protein dimerization activity"/>
    <property type="evidence" value="ECO:0007669"/>
    <property type="project" value="InterPro"/>
</dbReference>
<dbReference type="Pfam" id="PF07730">
    <property type="entry name" value="HisKA_3"/>
    <property type="match status" value="1"/>
</dbReference>
<feature type="transmembrane region" description="Helical" evidence="9">
    <location>
        <begin position="164"/>
        <end position="183"/>
    </location>
</feature>
<dbReference type="SMART" id="SM00387">
    <property type="entry name" value="HATPase_c"/>
    <property type="match status" value="1"/>
</dbReference>
<dbReference type="GO" id="GO:0000155">
    <property type="term" value="F:phosphorelay sensor kinase activity"/>
    <property type="evidence" value="ECO:0007669"/>
    <property type="project" value="InterPro"/>
</dbReference>
<dbReference type="PANTHER" id="PTHR24421">
    <property type="entry name" value="NITRATE/NITRITE SENSOR PROTEIN NARX-RELATED"/>
    <property type="match status" value="1"/>
</dbReference>